<dbReference type="Pfam" id="PF00015">
    <property type="entry name" value="MCPsignal"/>
    <property type="match status" value="1"/>
</dbReference>
<feature type="transmembrane region" description="Helical" evidence="4">
    <location>
        <begin position="97"/>
        <end position="114"/>
    </location>
</feature>
<feature type="domain" description="Methyl-accepting transducer" evidence="5">
    <location>
        <begin position="234"/>
        <end position="470"/>
    </location>
</feature>
<evidence type="ECO:0000256" key="2">
    <source>
        <dbReference type="ARBA" id="ARBA00023224"/>
    </source>
</evidence>
<feature type="transmembrane region" description="Helical" evidence="4">
    <location>
        <begin position="150"/>
        <end position="171"/>
    </location>
</feature>
<feature type="transmembrane region" description="Helical" evidence="4">
    <location>
        <begin position="74"/>
        <end position="91"/>
    </location>
</feature>
<evidence type="ECO:0000256" key="4">
    <source>
        <dbReference type="SAM" id="Phobius"/>
    </source>
</evidence>
<dbReference type="AlphaFoldDB" id="A0AB38YER4"/>
<organism evidence="6">
    <name type="scientific">Salinispirillum sp. LH 10-3-1</name>
    <dbReference type="NCBI Taxonomy" id="2952525"/>
    <lineage>
        <taxon>Bacteria</taxon>
        <taxon>Pseudomonadati</taxon>
        <taxon>Pseudomonadota</taxon>
        <taxon>Gammaproteobacteria</taxon>
        <taxon>Oceanospirillales</taxon>
        <taxon>Saccharospirillaceae</taxon>
        <taxon>Salinispirillum</taxon>
    </lineage>
</organism>
<reference evidence="6" key="1">
    <citation type="submission" date="2022-07" db="EMBL/GenBank/DDBJ databases">
        <title>Complete genome sequence of Salinispirillum sp. LH10-3-1 capable of multiple carbohydrate inversion isolated from a soda lake.</title>
        <authorList>
            <person name="Liu J."/>
            <person name="Zhai Y."/>
            <person name="Zhang H."/>
            <person name="Yang H."/>
            <person name="Qu J."/>
            <person name="Li J."/>
        </authorList>
    </citation>
    <scope>NUCLEOTIDE SEQUENCE</scope>
    <source>
        <strain evidence="6">LH 10-3-1</strain>
    </source>
</reference>
<evidence type="ECO:0000256" key="3">
    <source>
        <dbReference type="PROSITE-ProRule" id="PRU00284"/>
    </source>
</evidence>
<dbReference type="CDD" id="cd11386">
    <property type="entry name" value="MCP_signal"/>
    <property type="match status" value="1"/>
</dbReference>
<gene>
    <name evidence="6" type="ORF">NFC81_14415</name>
</gene>
<dbReference type="PANTHER" id="PTHR32089">
    <property type="entry name" value="METHYL-ACCEPTING CHEMOTAXIS PROTEIN MCPB"/>
    <property type="match status" value="1"/>
</dbReference>
<evidence type="ECO:0000259" key="5">
    <source>
        <dbReference type="PROSITE" id="PS50111"/>
    </source>
</evidence>
<dbReference type="SUPFAM" id="SSF58104">
    <property type="entry name" value="Methyl-accepting chemotaxis protein (MCP) signaling domain"/>
    <property type="match status" value="1"/>
</dbReference>
<evidence type="ECO:0000313" key="6">
    <source>
        <dbReference type="EMBL" id="WLD57889.1"/>
    </source>
</evidence>
<keyword evidence="4" id="KW-0472">Membrane</keyword>
<dbReference type="PROSITE" id="PS50111">
    <property type="entry name" value="CHEMOTAXIS_TRANSDUC_2"/>
    <property type="match status" value="1"/>
</dbReference>
<dbReference type="RefSeq" id="WP_304995172.1">
    <property type="nucleotide sequence ID" value="NZ_CP101717.1"/>
</dbReference>
<dbReference type="GO" id="GO:0006935">
    <property type="term" value="P:chemotaxis"/>
    <property type="evidence" value="ECO:0007669"/>
    <property type="project" value="UniProtKB-ARBA"/>
</dbReference>
<protein>
    <submittedName>
        <fullName evidence="6">Methyl-accepting chemotaxis protein</fullName>
    </submittedName>
</protein>
<sequence>MNKATNSRLISFVLNYRHEVDNIMLKLTFGAWAMCFLYAPFYGTWALALLVGGALTAVNFFAIKILNHHRSTPAIIAVVLMLFVTLHVHQMRGMIEAHFGYFVALAILFVYLEYRPILWGAAAAAVIHVVLHLTQHAGIPIYLFPSMEHSWAIVGMHAMYVVIETGVLIVLMRLAKRMLEASQELVRVTTTMLGDDEATIDLSIRANAASNPILSQLNWVLESLHSAILATQKAYNTADETLEHLNHNTADVVALSAQSQSAIDQMRGAMQDMNESFIAVSEQTQRAATLADETTSAQKEGQIAVRSARDGIVSLSSVLSNTGETVKGLADDCAAVTKTLTEIQGIAEQTNLLALNAAIEAARAGEQGRGFAVVADEVRALASRTQVSTANIKVIIDRLVSGSQASVEAMVSSQARVQDNVTQSEVVEQVFEQIRRALTEITEISQQIAVATEEQTQVSGDITRQISDIAETSLVTAQKIEENGQRTTTLQGAFESLAKMLRKFD</sequence>
<comment type="subcellular location">
    <subcellularLocation>
        <location evidence="1">Membrane</location>
    </subcellularLocation>
</comment>
<proteinExistence type="predicted"/>
<dbReference type="SMART" id="SM00283">
    <property type="entry name" value="MA"/>
    <property type="match status" value="1"/>
</dbReference>
<keyword evidence="4" id="KW-1133">Transmembrane helix</keyword>
<dbReference type="GO" id="GO:0016020">
    <property type="term" value="C:membrane"/>
    <property type="evidence" value="ECO:0007669"/>
    <property type="project" value="UniProtKB-SubCell"/>
</dbReference>
<keyword evidence="2 3" id="KW-0807">Transducer</keyword>
<evidence type="ECO:0000256" key="1">
    <source>
        <dbReference type="ARBA" id="ARBA00004370"/>
    </source>
</evidence>
<dbReference type="EMBL" id="CP101717">
    <property type="protein sequence ID" value="WLD57889.1"/>
    <property type="molecule type" value="Genomic_DNA"/>
</dbReference>
<accession>A0AB38YER4</accession>
<name>A0AB38YER4_9GAMM</name>
<dbReference type="PANTHER" id="PTHR32089:SF112">
    <property type="entry name" value="LYSOZYME-LIKE PROTEIN-RELATED"/>
    <property type="match status" value="1"/>
</dbReference>
<feature type="transmembrane region" description="Helical" evidence="4">
    <location>
        <begin position="121"/>
        <end position="144"/>
    </location>
</feature>
<dbReference type="GO" id="GO:0007165">
    <property type="term" value="P:signal transduction"/>
    <property type="evidence" value="ECO:0007669"/>
    <property type="project" value="UniProtKB-KW"/>
</dbReference>
<dbReference type="InterPro" id="IPR004089">
    <property type="entry name" value="MCPsignal_dom"/>
</dbReference>
<dbReference type="Gene3D" id="1.10.287.950">
    <property type="entry name" value="Methyl-accepting chemotaxis protein"/>
    <property type="match status" value="1"/>
</dbReference>
<feature type="transmembrane region" description="Helical" evidence="4">
    <location>
        <begin position="45"/>
        <end position="62"/>
    </location>
</feature>
<keyword evidence="4" id="KW-0812">Transmembrane</keyword>